<gene>
    <name evidence="1" type="ORF">PXEA_LOCUS29889</name>
</gene>
<protein>
    <submittedName>
        <fullName evidence="1">Uncharacterized protein</fullName>
    </submittedName>
</protein>
<proteinExistence type="predicted"/>
<sequence length="119" mass="14224">KTLVSVVKARDFPVESDANKLVNSCCISYRIDEKPIALGADEDYPAWLWNLHVDRKPRPIAEIDINSYAYWRRIRKETLKYWNSLAKIDGWHRKDHKETCNHAEKFYKEWSQILRRDSC</sequence>
<evidence type="ECO:0000313" key="2">
    <source>
        <dbReference type="Proteomes" id="UP000784294"/>
    </source>
</evidence>
<feature type="non-terminal residue" evidence="1">
    <location>
        <position position="1"/>
    </location>
</feature>
<comment type="caution">
    <text evidence="1">The sequence shown here is derived from an EMBL/GenBank/DDBJ whole genome shotgun (WGS) entry which is preliminary data.</text>
</comment>
<accession>A0A448XH75</accession>
<dbReference type="AlphaFoldDB" id="A0A448XH75"/>
<name>A0A448XH75_9PLAT</name>
<reference evidence="1" key="1">
    <citation type="submission" date="2018-11" db="EMBL/GenBank/DDBJ databases">
        <authorList>
            <consortium name="Pathogen Informatics"/>
        </authorList>
    </citation>
    <scope>NUCLEOTIDE SEQUENCE</scope>
</reference>
<evidence type="ECO:0000313" key="1">
    <source>
        <dbReference type="EMBL" id="VEL36449.1"/>
    </source>
</evidence>
<dbReference type="Proteomes" id="UP000784294">
    <property type="component" value="Unassembled WGS sequence"/>
</dbReference>
<dbReference type="OrthoDB" id="10252718at2759"/>
<dbReference type="EMBL" id="CAAALY010252240">
    <property type="protein sequence ID" value="VEL36449.1"/>
    <property type="molecule type" value="Genomic_DNA"/>
</dbReference>
<keyword evidence="2" id="KW-1185">Reference proteome</keyword>
<organism evidence="1 2">
    <name type="scientific">Protopolystoma xenopodis</name>
    <dbReference type="NCBI Taxonomy" id="117903"/>
    <lineage>
        <taxon>Eukaryota</taxon>
        <taxon>Metazoa</taxon>
        <taxon>Spiralia</taxon>
        <taxon>Lophotrochozoa</taxon>
        <taxon>Platyhelminthes</taxon>
        <taxon>Monogenea</taxon>
        <taxon>Polyopisthocotylea</taxon>
        <taxon>Polystomatidea</taxon>
        <taxon>Polystomatidae</taxon>
        <taxon>Protopolystoma</taxon>
    </lineage>
</organism>